<dbReference type="InterPro" id="IPR000387">
    <property type="entry name" value="Tyr_Pase_dom"/>
</dbReference>
<gene>
    <name evidence="7" type="ORF">SteCoe_5128</name>
</gene>
<accession>A0A1R2CT57</accession>
<dbReference type="AlphaFoldDB" id="A0A1R2CT57"/>
<evidence type="ECO:0000313" key="8">
    <source>
        <dbReference type="Proteomes" id="UP000187209"/>
    </source>
</evidence>
<keyword evidence="4" id="KW-0904">Protein phosphatase</keyword>
<dbReference type="GO" id="GO:0043409">
    <property type="term" value="P:negative regulation of MAPK cascade"/>
    <property type="evidence" value="ECO:0007669"/>
    <property type="project" value="TreeGrafter"/>
</dbReference>
<dbReference type="EC" id="3.1.3.48" evidence="2"/>
<comment type="caution">
    <text evidence="7">The sequence shown here is derived from an EMBL/GenBank/DDBJ whole genome shotgun (WGS) entry which is preliminary data.</text>
</comment>
<evidence type="ECO:0000256" key="3">
    <source>
        <dbReference type="ARBA" id="ARBA00022801"/>
    </source>
</evidence>
<dbReference type="SMART" id="SM00195">
    <property type="entry name" value="DSPc"/>
    <property type="match status" value="1"/>
</dbReference>
<dbReference type="InterPro" id="IPR029021">
    <property type="entry name" value="Prot-tyrosine_phosphatase-like"/>
</dbReference>
<dbReference type="Proteomes" id="UP000187209">
    <property type="component" value="Unassembled WGS sequence"/>
</dbReference>
<evidence type="ECO:0000256" key="4">
    <source>
        <dbReference type="ARBA" id="ARBA00022912"/>
    </source>
</evidence>
<dbReference type="SUPFAM" id="SSF52799">
    <property type="entry name" value="(Phosphotyrosine protein) phosphatases II"/>
    <property type="match status" value="1"/>
</dbReference>
<comment type="similarity">
    <text evidence="1">Belongs to the protein-tyrosine phosphatase family. Non-receptor class dual specificity subfamily.</text>
</comment>
<dbReference type="PROSITE" id="PS50054">
    <property type="entry name" value="TYR_PHOSPHATASE_DUAL"/>
    <property type="match status" value="1"/>
</dbReference>
<dbReference type="PANTHER" id="PTHR10159:SF519">
    <property type="entry name" value="DUAL SPECIFICITY PROTEIN PHOSPHATASE MPK3"/>
    <property type="match status" value="1"/>
</dbReference>
<dbReference type="PANTHER" id="PTHR10159">
    <property type="entry name" value="DUAL SPECIFICITY PROTEIN PHOSPHATASE"/>
    <property type="match status" value="1"/>
</dbReference>
<keyword evidence="8" id="KW-1185">Reference proteome</keyword>
<dbReference type="GO" id="GO:0017017">
    <property type="term" value="F:MAP kinase tyrosine/serine/threonine phosphatase activity"/>
    <property type="evidence" value="ECO:0007669"/>
    <property type="project" value="TreeGrafter"/>
</dbReference>
<dbReference type="GO" id="GO:0033550">
    <property type="term" value="F:MAP kinase tyrosine phosphatase activity"/>
    <property type="evidence" value="ECO:0007669"/>
    <property type="project" value="TreeGrafter"/>
</dbReference>
<sequence length="224" mass="25987">MAQYGFNEVIPGLFIGSRFSLHPKLLAKNHITHLLSVDGFKDFPPGFVVQSYEIIDDESENILKYFNSCIDFIGNNRTLVFCTAGRSRSATVVAAYLMKNMGLTLQEAIYTIKKVRKVRPNDGFMKQLETWEKINCELCVREKKTEWFVETEDYVVLRCEQCDLPMVVLKNHSMDAPEQIKIQMQKALSKIAEKEFQGSWHIDTKQRTITTHLHWHARPVIFKL</sequence>
<dbReference type="InterPro" id="IPR000340">
    <property type="entry name" value="Dual-sp_phosphatase_cat-dom"/>
</dbReference>
<protein>
    <recommendedName>
        <fullName evidence="2">protein-tyrosine-phosphatase</fullName>
        <ecNumber evidence="2">3.1.3.48</ecNumber>
    </recommendedName>
</protein>
<organism evidence="7 8">
    <name type="scientific">Stentor coeruleus</name>
    <dbReference type="NCBI Taxonomy" id="5963"/>
    <lineage>
        <taxon>Eukaryota</taxon>
        <taxon>Sar</taxon>
        <taxon>Alveolata</taxon>
        <taxon>Ciliophora</taxon>
        <taxon>Postciliodesmatophora</taxon>
        <taxon>Heterotrichea</taxon>
        <taxon>Heterotrichida</taxon>
        <taxon>Stentoridae</taxon>
        <taxon>Stentor</taxon>
    </lineage>
</organism>
<evidence type="ECO:0000259" key="5">
    <source>
        <dbReference type="PROSITE" id="PS50054"/>
    </source>
</evidence>
<evidence type="ECO:0000259" key="6">
    <source>
        <dbReference type="PROSITE" id="PS50056"/>
    </source>
</evidence>
<proteinExistence type="inferred from homology"/>
<evidence type="ECO:0000256" key="1">
    <source>
        <dbReference type="ARBA" id="ARBA00008601"/>
    </source>
</evidence>
<dbReference type="GO" id="GO:0008330">
    <property type="term" value="F:protein tyrosine/threonine phosphatase activity"/>
    <property type="evidence" value="ECO:0007669"/>
    <property type="project" value="TreeGrafter"/>
</dbReference>
<evidence type="ECO:0000313" key="7">
    <source>
        <dbReference type="EMBL" id="OMJ92140.1"/>
    </source>
</evidence>
<dbReference type="EMBL" id="MPUH01000067">
    <property type="protein sequence ID" value="OMJ92140.1"/>
    <property type="molecule type" value="Genomic_DNA"/>
</dbReference>
<dbReference type="Gene3D" id="3.90.190.10">
    <property type="entry name" value="Protein tyrosine phosphatase superfamily"/>
    <property type="match status" value="1"/>
</dbReference>
<dbReference type="Pfam" id="PF00782">
    <property type="entry name" value="DSPc"/>
    <property type="match status" value="1"/>
</dbReference>
<feature type="domain" description="Tyrosine-protein phosphatase" evidence="5">
    <location>
        <begin position="5"/>
        <end position="137"/>
    </location>
</feature>
<dbReference type="InterPro" id="IPR020422">
    <property type="entry name" value="TYR_PHOSPHATASE_DUAL_dom"/>
</dbReference>
<dbReference type="OrthoDB" id="311536at2759"/>
<dbReference type="GO" id="GO:0005737">
    <property type="term" value="C:cytoplasm"/>
    <property type="evidence" value="ECO:0007669"/>
    <property type="project" value="TreeGrafter"/>
</dbReference>
<evidence type="ECO:0000256" key="2">
    <source>
        <dbReference type="ARBA" id="ARBA00013064"/>
    </source>
</evidence>
<feature type="domain" description="Tyrosine specific protein phosphatases" evidence="6">
    <location>
        <begin position="60"/>
        <end position="116"/>
    </location>
</feature>
<reference evidence="7 8" key="1">
    <citation type="submission" date="2016-11" db="EMBL/GenBank/DDBJ databases">
        <title>The macronuclear genome of Stentor coeruleus: a giant cell with tiny introns.</title>
        <authorList>
            <person name="Slabodnick M."/>
            <person name="Ruby J.G."/>
            <person name="Reiff S.B."/>
            <person name="Swart E.C."/>
            <person name="Gosai S."/>
            <person name="Prabakaran S."/>
            <person name="Witkowska E."/>
            <person name="Larue G.E."/>
            <person name="Fisher S."/>
            <person name="Freeman R.M."/>
            <person name="Gunawardena J."/>
            <person name="Chu W."/>
            <person name="Stover N.A."/>
            <person name="Gregory B.D."/>
            <person name="Nowacki M."/>
            <person name="Derisi J."/>
            <person name="Roy S.W."/>
            <person name="Marshall W.F."/>
            <person name="Sood P."/>
        </authorList>
    </citation>
    <scope>NUCLEOTIDE SEQUENCE [LARGE SCALE GENOMIC DNA]</scope>
    <source>
        <strain evidence="7">WM001</strain>
    </source>
</reference>
<dbReference type="CDD" id="cd14498">
    <property type="entry name" value="DSP"/>
    <property type="match status" value="1"/>
</dbReference>
<name>A0A1R2CT57_9CILI</name>
<keyword evidence="3" id="KW-0378">Hydrolase</keyword>
<dbReference type="PROSITE" id="PS50056">
    <property type="entry name" value="TYR_PHOSPHATASE_2"/>
    <property type="match status" value="1"/>
</dbReference>